<dbReference type="Proteomes" id="UP000243723">
    <property type="component" value="Unassembled WGS sequence"/>
</dbReference>
<dbReference type="STRING" id="40998.A0A2P8AJI8"/>
<organism evidence="2 3">
    <name type="scientific">Elsinoe australis</name>
    <dbReference type="NCBI Taxonomy" id="40998"/>
    <lineage>
        <taxon>Eukaryota</taxon>
        <taxon>Fungi</taxon>
        <taxon>Dikarya</taxon>
        <taxon>Ascomycota</taxon>
        <taxon>Pezizomycotina</taxon>
        <taxon>Dothideomycetes</taxon>
        <taxon>Dothideomycetidae</taxon>
        <taxon>Myriangiales</taxon>
        <taxon>Elsinoaceae</taxon>
        <taxon>Elsinoe</taxon>
    </lineage>
</organism>
<protein>
    <submittedName>
        <fullName evidence="2">Uncharacterized protein</fullName>
    </submittedName>
</protein>
<dbReference type="EMBL" id="NHZQ01000003">
    <property type="protein sequence ID" value="PSK60611.1"/>
    <property type="molecule type" value="Genomic_DNA"/>
</dbReference>
<evidence type="ECO:0000313" key="2">
    <source>
        <dbReference type="EMBL" id="PSK60611.1"/>
    </source>
</evidence>
<keyword evidence="1" id="KW-1133">Transmembrane helix</keyword>
<comment type="caution">
    <text evidence="2">The sequence shown here is derived from an EMBL/GenBank/DDBJ whole genome shotgun (WGS) entry which is preliminary data.</text>
</comment>
<evidence type="ECO:0000313" key="3">
    <source>
        <dbReference type="Proteomes" id="UP000243723"/>
    </source>
</evidence>
<dbReference type="AlphaFoldDB" id="A0A2P8AJI8"/>
<feature type="transmembrane region" description="Helical" evidence="1">
    <location>
        <begin position="229"/>
        <end position="253"/>
    </location>
</feature>
<name>A0A2P8AJI8_9PEZI</name>
<gene>
    <name evidence="2" type="ORF">B9Z65_761</name>
</gene>
<feature type="transmembrane region" description="Helical" evidence="1">
    <location>
        <begin position="30"/>
        <end position="53"/>
    </location>
</feature>
<dbReference type="OrthoDB" id="419711at2759"/>
<keyword evidence="3" id="KW-1185">Reference proteome</keyword>
<dbReference type="PANTHER" id="PTHR12242">
    <property type="entry name" value="OS02G0130600 PROTEIN-RELATED"/>
    <property type="match status" value="1"/>
</dbReference>
<feature type="transmembrane region" description="Helical" evidence="1">
    <location>
        <begin position="162"/>
        <end position="181"/>
    </location>
</feature>
<feature type="transmembrane region" description="Helical" evidence="1">
    <location>
        <begin position="188"/>
        <end position="209"/>
    </location>
</feature>
<dbReference type="GO" id="GO:0016020">
    <property type="term" value="C:membrane"/>
    <property type="evidence" value="ECO:0007669"/>
    <property type="project" value="TreeGrafter"/>
</dbReference>
<proteinExistence type="predicted"/>
<accession>A0A2P8AJI8</accession>
<dbReference type="PANTHER" id="PTHR12242:SF1">
    <property type="entry name" value="MYND-TYPE DOMAIN-CONTAINING PROTEIN"/>
    <property type="match status" value="1"/>
</dbReference>
<reference evidence="2 3" key="1">
    <citation type="submission" date="2017-05" db="EMBL/GenBank/DDBJ databases">
        <title>Draft genome sequence of Elsinoe australis.</title>
        <authorList>
            <person name="Cheng Q."/>
        </authorList>
    </citation>
    <scope>NUCLEOTIDE SEQUENCE [LARGE SCALE GENOMIC DNA]</scope>
    <source>
        <strain evidence="2 3">NL1</strain>
    </source>
</reference>
<keyword evidence="1" id="KW-0472">Membrane</keyword>
<feature type="transmembrane region" description="Helical" evidence="1">
    <location>
        <begin position="130"/>
        <end position="150"/>
    </location>
</feature>
<keyword evidence="1" id="KW-0812">Transmembrane</keyword>
<feature type="transmembrane region" description="Helical" evidence="1">
    <location>
        <begin position="73"/>
        <end position="94"/>
    </location>
</feature>
<evidence type="ECO:0000256" key="1">
    <source>
        <dbReference type="SAM" id="Phobius"/>
    </source>
</evidence>
<sequence length="293" mass="32659">MVNLITRAYGNTTSTPLFIRHITSWFLPPFALACIRALFSVYIFATILTTIGLQVGSGNAYASRVSFSFFTVLTWYGLGFYFAVSAIHGFIYAARGRAGFASNGVVYDAEAGAREQIGGFRGALRWAHGWYYATVTTFPFLVTGVFWGLLANGALYSPFSTWNNISEHALNSFFAFFEVFVPRTEATHWIHIVPMVILLALYLGLTYLSHSLNGFYVYPFLNVEKNGSGITAAFIIGILVVAIIIFAIVHFVIKFRRWLTETKLGMHGKLSRHDIPPSHSQDSDHIAVMAEKH</sequence>
<dbReference type="PROSITE" id="PS51257">
    <property type="entry name" value="PROKAR_LIPOPROTEIN"/>
    <property type="match status" value="1"/>
</dbReference>